<dbReference type="RefSeq" id="WP_092532266.1">
    <property type="nucleotide sequence ID" value="NZ_FNIM01000001.1"/>
</dbReference>
<evidence type="ECO:0000313" key="7">
    <source>
        <dbReference type="EMBL" id="SDN22281.1"/>
    </source>
</evidence>
<keyword evidence="8" id="KW-1185">Reference proteome</keyword>
<dbReference type="GO" id="GO:0047355">
    <property type="term" value="F:CDP-glycerol glycerophosphotransferase activity"/>
    <property type="evidence" value="ECO:0007669"/>
    <property type="project" value="InterPro"/>
</dbReference>
<dbReference type="AlphaFoldDB" id="A0A1G9ZMS3"/>
<dbReference type="GO" id="GO:0019350">
    <property type="term" value="P:teichoic acid biosynthetic process"/>
    <property type="evidence" value="ECO:0007669"/>
    <property type="project" value="UniProtKB-KW"/>
</dbReference>
<dbReference type="STRING" id="332524.SAMN04487766_1124"/>
<comment type="subcellular location">
    <subcellularLocation>
        <location evidence="1">Cell membrane</location>
        <topology evidence="1">Peripheral membrane protein</topology>
    </subcellularLocation>
</comment>
<evidence type="ECO:0000256" key="2">
    <source>
        <dbReference type="ARBA" id="ARBA00010488"/>
    </source>
</evidence>
<keyword evidence="4 7" id="KW-0808">Transferase</keyword>
<dbReference type="InterPro" id="IPR007554">
    <property type="entry name" value="Glycerophosphate_synth"/>
</dbReference>
<gene>
    <name evidence="7" type="ORF">SAMN05216355_101289</name>
</gene>
<dbReference type="InterPro" id="IPR043148">
    <property type="entry name" value="TagF_C"/>
</dbReference>
<protein>
    <submittedName>
        <fullName evidence="7">CDP-glycerol glycerophosphotransferase, TagB/SpsB family</fullName>
    </submittedName>
</protein>
<dbReference type="GO" id="GO:0005886">
    <property type="term" value="C:plasma membrane"/>
    <property type="evidence" value="ECO:0007669"/>
    <property type="project" value="UniProtKB-SubCell"/>
</dbReference>
<evidence type="ECO:0000256" key="5">
    <source>
        <dbReference type="ARBA" id="ARBA00022944"/>
    </source>
</evidence>
<dbReference type="Proteomes" id="UP000198541">
    <property type="component" value="Unassembled WGS sequence"/>
</dbReference>
<organism evidence="7 8">
    <name type="scientific">Actinomyces ruminicola</name>
    <dbReference type="NCBI Taxonomy" id="332524"/>
    <lineage>
        <taxon>Bacteria</taxon>
        <taxon>Bacillati</taxon>
        <taxon>Actinomycetota</taxon>
        <taxon>Actinomycetes</taxon>
        <taxon>Actinomycetales</taxon>
        <taxon>Actinomycetaceae</taxon>
        <taxon>Actinomyces</taxon>
    </lineage>
</organism>
<proteinExistence type="inferred from homology"/>
<dbReference type="SUPFAM" id="SSF53756">
    <property type="entry name" value="UDP-Glycosyltransferase/glycogen phosphorylase"/>
    <property type="match status" value="1"/>
</dbReference>
<keyword evidence="3" id="KW-1003">Cell membrane</keyword>
<sequence>MISITPRVVVIVDGGGDLETTLIGLADEGISDVVVCVGREGPTPAEAAALAEHGLEPVAGETALDAARTVLASLRGGRVLVLRAGDVPEPGLVEELPTSGSAAVVMVPLKRMADGHVSDTHPLRARFPHGSRDTSLSAEPHLFTQRLSGAVMEVPAGGLPPWDEDDADGTTLLIRLLTDTGQRVRLHAGPGIIERPRPEDPPPLSTLPEYTQVLERDIPAWYSAAREGGRTPSWVHQLVLARLLDVTDADRGLRFAAHALSQTERARVAELLVGVLARVPADQVEAYCATPVALNRQAALLAATGARLPDPVLPSERSFRADRQVSYFFTGSLPDEQWYVDGETVEPTSTKIVDHTYFDRVFVHERLVWLPKGSVTAVIGGREATPAAYRGMRRPPAPLPGPGNRVRRAVTRRARALRRRASRLLGRAGTTERTRLAVRTPPEEAPAVALDVPSTWLYMDRHDSAGDNAEPLYRYAREHAHGIRHVFAVDRRCADWERLEAEGFELVSPGTAAFEDAWTQADTLLLADIGDTAIAGRLMGAGTRKDQRVVFLQHGVTMRHMWRWFNTRRIDVLITAHRAEYAAITADHSPYLLTDREVWLTGFPRHDAMYAPLGRRRDRVVLAPTWSPSLSRTLDREPNRTDLLDAFYEPWLQLAEALGEAGVDVVLFAHPKLALTVPEWFASLTVPTTTGTDVPEQLSRSWAVISDRSSILDDAMLLGAVAIVWSPDGTADADAYRRMHVAAGAVSAASVGQALAAAVDARDGRLQPASELIITDAGACERILSRLEKETI</sequence>
<evidence type="ECO:0000256" key="4">
    <source>
        <dbReference type="ARBA" id="ARBA00022679"/>
    </source>
</evidence>
<evidence type="ECO:0000256" key="1">
    <source>
        <dbReference type="ARBA" id="ARBA00004202"/>
    </source>
</evidence>
<name>A0A1G9ZMS3_9ACTO</name>
<dbReference type="Gene3D" id="3.40.50.12580">
    <property type="match status" value="1"/>
</dbReference>
<dbReference type="InterPro" id="IPR043149">
    <property type="entry name" value="TagF_N"/>
</dbReference>
<comment type="similarity">
    <text evidence="2">Belongs to the CDP-glycerol glycerophosphotransferase family.</text>
</comment>
<evidence type="ECO:0000256" key="3">
    <source>
        <dbReference type="ARBA" id="ARBA00022475"/>
    </source>
</evidence>
<dbReference type="Pfam" id="PF04464">
    <property type="entry name" value="Glyphos_transf"/>
    <property type="match status" value="1"/>
</dbReference>
<keyword evidence="5" id="KW-0777">Teichoic acid biosynthesis</keyword>
<dbReference type="Gene3D" id="3.40.50.11820">
    <property type="match status" value="1"/>
</dbReference>
<accession>A0A1G9ZMS3</accession>
<evidence type="ECO:0000256" key="6">
    <source>
        <dbReference type="ARBA" id="ARBA00023136"/>
    </source>
</evidence>
<evidence type="ECO:0000313" key="8">
    <source>
        <dbReference type="Proteomes" id="UP000198541"/>
    </source>
</evidence>
<keyword evidence="6" id="KW-0472">Membrane</keyword>
<reference evidence="8" key="1">
    <citation type="submission" date="2016-10" db="EMBL/GenBank/DDBJ databases">
        <authorList>
            <person name="Varghese N."/>
            <person name="Submissions S."/>
        </authorList>
    </citation>
    <scope>NUCLEOTIDE SEQUENCE [LARGE SCALE GENOMIC DNA]</scope>
    <source>
        <strain evidence="8">DSM 27982</strain>
    </source>
</reference>
<dbReference type="EMBL" id="FNIM01000001">
    <property type="protein sequence ID" value="SDN22281.1"/>
    <property type="molecule type" value="Genomic_DNA"/>
</dbReference>